<dbReference type="PANTHER" id="PTHR14738:SF29">
    <property type="entry name" value="ZINC FINGER CCCH DOMAIN-CONTAINING PROTEIN 14"/>
    <property type="match status" value="1"/>
</dbReference>
<dbReference type="FunFam" id="1.10.340.40:FF:000001">
    <property type="entry name" value="Nuclear polyadenylated RNA-binding protein nab2"/>
    <property type="match status" value="1"/>
</dbReference>
<evidence type="ECO:0000256" key="2">
    <source>
        <dbReference type="ARBA" id="ARBA00008423"/>
    </source>
</evidence>
<keyword evidence="6" id="KW-0862">Zinc</keyword>
<evidence type="ECO:0000256" key="5">
    <source>
        <dbReference type="ARBA" id="ARBA00022771"/>
    </source>
</evidence>
<sequence length="514" mass="57125">MTVEVILETPLAQALNSAIQPKLIEVGWSAGDDATALSEYIILMLVNGKNQEQITSELAGDLLQLGPDDPGAREFSQWLFQQIEVLDAQLNGGQEIHIQGETDEKADYQPNSQSQDLEMGDAQNSGNYVPTGPKSMRNNNIRGIGRDKRIMNHITKTLDRSNENFLHRVRPQVGNERIGRSVPIGPRQQAGTPSRGGIRTQNNRVNLMGSLHNGVHAVHSSPAANIMSMGPQQQLELYTMLEQQSRMMAQLLGAQEQARRAGPIAMGNESTFSHQPRKGRSLFDRAQQNTREGSNNIHKVRGNNYGDNLNQTSTENQTSLVDVEMSIDKKELDPENTTCKYNLACTNKDCKFAHQSPAAPAGSNIDFNDTCSFGAACKNRKCVGKHPSPAQKIAHQTELDCKFFPNCTNPRCPFRHPSMPLCRNGAECTTDDCKYTHVKTMCKFNPCLNPSCTFKHNEGQKRGKFEDRVWTSDVTKDHVSERKFVNEDGPEELIVPGISEGRMNQTSHKRQLAT</sequence>
<dbReference type="InterPro" id="IPR055046">
    <property type="entry name" value="Nab2-like_Znf-CCCH"/>
</dbReference>
<evidence type="ECO:0000256" key="1">
    <source>
        <dbReference type="ARBA" id="ARBA00004123"/>
    </source>
</evidence>
<accession>A0A061HIN9</accession>
<proteinExistence type="inferred from homology"/>
<reference evidence="11" key="3">
    <citation type="submission" date="2018-07" db="EMBL/GenBank/DDBJ databases">
        <authorList>
            <person name="Quirk P.G."/>
            <person name="Krulwich T.A."/>
        </authorList>
    </citation>
    <scope>NUCLEOTIDE SEQUENCE</scope>
    <source>
        <strain evidence="11">96224</strain>
    </source>
</reference>
<dbReference type="HOGENOM" id="CLU_027088_1_0_1"/>
<evidence type="ECO:0000313" key="12">
    <source>
        <dbReference type="Proteomes" id="UP000053110"/>
    </source>
</evidence>
<feature type="region of interest" description="Disordered" evidence="8">
    <location>
        <begin position="177"/>
        <end position="200"/>
    </location>
</feature>
<dbReference type="GO" id="GO:0005737">
    <property type="term" value="C:cytoplasm"/>
    <property type="evidence" value="ECO:0007669"/>
    <property type="project" value="TreeGrafter"/>
</dbReference>
<dbReference type="InterPro" id="IPR043094">
    <property type="entry name" value="Nab2/ZC3H14_N_sf"/>
</dbReference>
<dbReference type="InterPro" id="IPR040366">
    <property type="entry name" value="Nab2/ZC3H14"/>
</dbReference>
<feature type="region of interest" description="Disordered" evidence="8">
    <location>
        <begin position="101"/>
        <end position="141"/>
    </location>
</feature>
<comment type="subcellular location">
    <subcellularLocation>
        <location evidence="1">Nucleus</location>
    </subcellularLocation>
</comment>
<name>A0A061HIN9_BLUGR</name>
<dbReference type="FunFam" id="4.10.1000.30:FF:000002">
    <property type="entry name" value="Nuclear polyadenylated RNA-binding protein Nab2"/>
    <property type="match status" value="1"/>
</dbReference>
<dbReference type="Gene3D" id="4.10.1000.30">
    <property type="match status" value="1"/>
</dbReference>
<evidence type="ECO:0000256" key="3">
    <source>
        <dbReference type="ARBA" id="ARBA00022723"/>
    </source>
</evidence>
<evidence type="ECO:0000256" key="7">
    <source>
        <dbReference type="ARBA" id="ARBA00023242"/>
    </source>
</evidence>
<dbReference type="GO" id="GO:0008270">
    <property type="term" value="F:zinc ion binding"/>
    <property type="evidence" value="ECO:0007669"/>
    <property type="project" value="UniProtKB-KW"/>
</dbReference>
<evidence type="ECO:0000313" key="11">
    <source>
        <dbReference type="EMBL" id="SUZ08949.1"/>
    </source>
</evidence>
<comment type="similarity">
    <text evidence="2">Belongs to the ZC3H14 family.</text>
</comment>
<reference evidence="12" key="1">
    <citation type="journal article" date="2013" name="Nat. Genet.">
        <title>The wheat powdery mildew genome shows the unique evolution of an obligate biotroph.</title>
        <authorList>
            <person name="Wicker T."/>
            <person name="Oberhaensli S."/>
            <person name="Parlange F."/>
            <person name="Buchmann J.P."/>
            <person name="Shatalina M."/>
            <person name="Roffler S."/>
            <person name="Ben-David R."/>
            <person name="Dolezel J."/>
            <person name="Simkova H."/>
            <person name="Schulze-Lefert P."/>
            <person name="Spanu P.D."/>
            <person name="Bruggmann R."/>
            <person name="Amselem J."/>
            <person name="Quesneville H."/>
            <person name="Ver Loren van Themaat E."/>
            <person name="Paape T."/>
            <person name="Shimizu K.K."/>
            <person name="Keller B."/>
        </authorList>
    </citation>
    <scope>NUCLEOTIDE SEQUENCE [LARGE SCALE GENOMIC DNA]</scope>
    <source>
        <strain evidence="12">96224</strain>
    </source>
</reference>
<keyword evidence="4" id="KW-0677">Repeat</keyword>
<dbReference type="Proteomes" id="UP000053110">
    <property type="component" value="Unassembled WGS sequence"/>
</dbReference>
<keyword evidence="5" id="KW-0863">Zinc-finger</keyword>
<dbReference type="Pfam" id="PF14608">
    <property type="entry name" value="zf-CCCH_2"/>
    <property type="match status" value="4"/>
</dbReference>
<dbReference type="FunFam" id="4.10.1000.40:FF:000002">
    <property type="entry name" value="Nuclear polyadenylated RNA-binding protein Nab2"/>
    <property type="match status" value="1"/>
</dbReference>
<evidence type="ECO:0000313" key="10">
    <source>
        <dbReference type="EMBL" id="EPQ66105.1"/>
    </source>
</evidence>
<dbReference type="Gene3D" id="4.10.1000.40">
    <property type="match status" value="1"/>
</dbReference>
<dbReference type="GO" id="GO:0008143">
    <property type="term" value="F:poly(A) binding"/>
    <property type="evidence" value="ECO:0007669"/>
    <property type="project" value="InterPro"/>
</dbReference>
<dbReference type="EMBL" id="UIGY01000034">
    <property type="protein sequence ID" value="SUZ08949.1"/>
    <property type="molecule type" value="Genomic_DNA"/>
</dbReference>
<keyword evidence="3" id="KW-0479">Metal-binding</keyword>
<dbReference type="Gene3D" id="1.10.340.40">
    <property type="entry name" value="Nuclear abundant poly(A) RNA-bind protein 2, N-terminal domain"/>
    <property type="match status" value="1"/>
</dbReference>
<feature type="domain" description="Nab2-like CCCH zinc finger" evidence="9">
    <location>
        <begin position="442"/>
        <end position="461"/>
    </location>
</feature>
<evidence type="ECO:0000256" key="8">
    <source>
        <dbReference type="SAM" id="MobiDB-lite"/>
    </source>
</evidence>
<dbReference type="Pfam" id="PF22683">
    <property type="entry name" value="Nab2-like_zf-CCCH"/>
    <property type="match status" value="1"/>
</dbReference>
<dbReference type="EMBL" id="KE375007">
    <property type="protein sequence ID" value="EPQ66105.1"/>
    <property type="molecule type" value="Genomic_DNA"/>
</dbReference>
<evidence type="ECO:0000256" key="6">
    <source>
        <dbReference type="ARBA" id="ARBA00022833"/>
    </source>
</evidence>
<dbReference type="AlphaFoldDB" id="A0A061HIN9"/>
<dbReference type="OrthoDB" id="438553at2759"/>
<dbReference type="GO" id="GO:0043488">
    <property type="term" value="P:regulation of mRNA stability"/>
    <property type="evidence" value="ECO:0007669"/>
    <property type="project" value="InterPro"/>
</dbReference>
<feature type="compositionally biased region" description="Polar residues" evidence="8">
    <location>
        <begin position="109"/>
        <end position="128"/>
    </location>
</feature>
<evidence type="ECO:0000259" key="9">
    <source>
        <dbReference type="Pfam" id="PF22683"/>
    </source>
</evidence>
<reference evidence="10" key="2">
    <citation type="submission" date="2013-01" db="EMBL/GenBank/DDBJ databases">
        <title>The wheat powdery mildew genome reveals unique evolution of an obligate biotroph.</title>
        <authorList>
            <person name="Oberhaensli S."/>
            <person name="Wicker T."/>
            <person name="Keller B."/>
        </authorList>
    </citation>
    <scope>NUCLEOTIDE SEQUENCE</scope>
    <source>
        <strain evidence="10">96224</strain>
    </source>
</reference>
<organism evidence="11">
    <name type="scientific">Blumeria graminis f. sp. tritici 96224</name>
    <dbReference type="NCBI Taxonomy" id="1268274"/>
    <lineage>
        <taxon>Eukaryota</taxon>
        <taxon>Fungi</taxon>
        <taxon>Dikarya</taxon>
        <taxon>Ascomycota</taxon>
        <taxon>Pezizomycotina</taxon>
        <taxon>Leotiomycetes</taxon>
        <taxon>Erysiphales</taxon>
        <taxon>Erysiphaceae</taxon>
        <taxon>Blumeria</taxon>
    </lineage>
</organism>
<gene>
    <name evidence="10" type="ORF">BGT96224_1334</name>
    <name evidence="11" type="ORF">BGT96224V2_LOCUS2089</name>
</gene>
<keyword evidence="7" id="KW-0539">Nucleus</keyword>
<evidence type="ECO:0000256" key="4">
    <source>
        <dbReference type="ARBA" id="ARBA00022737"/>
    </source>
</evidence>
<protein>
    <submittedName>
        <fullName evidence="11">Bgt-1334</fullName>
    </submittedName>
</protein>
<dbReference type="PANTHER" id="PTHR14738">
    <property type="entry name" value="ZINC FINGER CCCH DOMAIN-CONTAINING PROTEIN 14"/>
    <property type="match status" value="1"/>
</dbReference>
<dbReference type="GO" id="GO:0005634">
    <property type="term" value="C:nucleus"/>
    <property type="evidence" value="ECO:0007669"/>
    <property type="project" value="UniProtKB-SubCell"/>
</dbReference>